<organism evidence="2 3">
    <name type="scientific">Actinomadura adrarensis</name>
    <dbReference type="NCBI Taxonomy" id="1819600"/>
    <lineage>
        <taxon>Bacteria</taxon>
        <taxon>Bacillati</taxon>
        <taxon>Actinomycetota</taxon>
        <taxon>Actinomycetes</taxon>
        <taxon>Streptosporangiales</taxon>
        <taxon>Thermomonosporaceae</taxon>
        <taxon>Actinomadura</taxon>
    </lineage>
</organism>
<proteinExistence type="predicted"/>
<dbReference type="Proteomes" id="UP001597083">
    <property type="component" value="Unassembled WGS sequence"/>
</dbReference>
<evidence type="ECO:0000256" key="1">
    <source>
        <dbReference type="SAM" id="MobiDB-lite"/>
    </source>
</evidence>
<feature type="non-terminal residue" evidence="2">
    <location>
        <position position="1"/>
    </location>
</feature>
<feature type="region of interest" description="Disordered" evidence="1">
    <location>
        <begin position="1"/>
        <end position="33"/>
    </location>
</feature>
<evidence type="ECO:0000313" key="2">
    <source>
        <dbReference type="EMBL" id="MFD0853676.1"/>
    </source>
</evidence>
<keyword evidence="3" id="KW-1185">Reference proteome</keyword>
<dbReference type="EMBL" id="JBHTIR010002365">
    <property type="protein sequence ID" value="MFD0853676.1"/>
    <property type="molecule type" value="Genomic_DNA"/>
</dbReference>
<protein>
    <submittedName>
        <fullName evidence="2">Uncharacterized protein</fullName>
    </submittedName>
</protein>
<name>A0ABW3CH08_9ACTN</name>
<reference evidence="3" key="1">
    <citation type="journal article" date="2019" name="Int. J. Syst. Evol. Microbiol.">
        <title>The Global Catalogue of Microorganisms (GCM) 10K type strain sequencing project: providing services to taxonomists for standard genome sequencing and annotation.</title>
        <authorList>
            <consortium name="The Broad Institute Genomics Platform"/>
            <consortium name="The Broad Institute Genome Sequencing Center for Infectious Disease"/>
            <person name="Wu L."/>
            <person name="Ma J."/>
        </authorList>
    </citation>
    <scope>NUCLEOTIDE SEQUENCE [LARGE SCALE GENOMIC DNA]</scope>
    <source>
        <strain evidence="3">JCM 31696</strain>
    </source>
</reference>
<comment type="caution">
    <text evidence="2">The sequence shown here is derived from an EMBL/GenBank/DDBJ whole genome shotgun (WGS) entry which is preliminary data.</text>
</comment>
<accession>A0ABW3CH08</accession>
<sequence>ASTPAVDLRPRLARSVPPGQCPQDPPQKLTPKSPDVARWIGDGVSGDFSRAHNNAIPAELHGRWRARRPDGLNQEFVFSGGAVGTEAVRSRLLGPNHEFGCESMHVLVSADDPIITMPIRFTRPAPECGLGPMQGFQLVGEDFIWEWDDVETGRRIYLKRA</sequence>
<evidence type="ECO:0000313" key="3">
    <source>
        <dbReference type="Proteomes" id="UP001597083"/>
    </source>
</evidence>
<gene>
    <name evidence="2" type="ORF">ACFQ07_15670</name>
</gene>